<comment type="caution">
    <text evidence="9">The sequence shown here is derived from an EMBL/GenBank/DDBJ whole genome shotgun (WGS) entry which is preliminary data.</text>
</comment>
<evidence type="ECO:0000256" key="2">
    <source>
        <dbReference type="ARBA" id="ARBA00022692"/>
    </source>
</evidence>
<keyword evidence="2 6" id="KW-0812">Transmembrane</keyword>
<feature type="signal peptide" evidence="7">
    <location>
        <begin position="1"/>
        <end position="25"/>
    </location>
</feature>
<feature type="transmembrane region" description="Helical" evidence="6">
    <location>
        <begin position="421"/>
        <end position="443"/>
    </location>
</feature>
<accession>A0AAV2IQ74</accession>
<feature type="transmembrane region" description="Helical" evidence="6">
    <location>
        <begin position="340"/>
        <end position="361"/>
    </location>
</feature>
<evidence type="ECO:0000256" key="5">
    <source>
        <dbReference type="SAM" id="MobiDB-lite"/>
    </source>
</evidence>
<dbReference type="InterPro" id="IPR042502">
    <property type="entry name" value="TM7SF3"/>
</dbReference>
<evidence type="ECO:0000256" key="6">
    <source>
        <dbReference type="SAM" id="Phobius"/>
    </source>
</evidence>
<dbReference type="PANTHER" id="PTHR15937:SF3">
    <property type="entry name" value="TRANSMEMBRANE 7 SUPERFAMILY MEMBER 3"/>
    <property type="match status" value="1"/>
</dbReference>
<dbReference type="GO" id="GO:0043069">
    <property type="term" value="P:negative regulation of programmed cell death"/>
    <property type="evidence" value="ECO:0007669"/>
    <property type="project" value="TreeGrafter"/>
</dbReference>
<dbReference type="Pfam" id="PF25992">
    <property type="entry name" value="Ig_TM7SF3_N"/>
    <property type="match status" value="1"/>
</dbReference>
<dbReference type="EMBL" id="CAXITT010000904">
    <property type="protein sequence ID" value="CAL1547106.1"/>
    <property type="molecule type" value="Genomic_DNA"/>
</dbReference>
<feature type="transmembrane region" description="Helical" evidence="6">
    <location>
        <begin position="287"/>
        <end position="303"/>
    </location>
</feature>
<feature type="region of interest" description="Disordered" evidence="5">
    <location>
        <begin position="519"/>
        <end position="579"/>
    </location>
</feature>
<keyword evidence="4 6" id="KW-0472">Membrane</keyword>
<feature type="transmembrane region" description="Helical" evidence="6">
    <location>
        <begin position="477"/>
        <end position="495"/>
    </location>
</feature>
<feature type="chain" id="PRO_5043931894" description="TM7S3/TM198-like domain-containing protein" evidence="7">
    <location>
        <begin position="26"/>
        <end position="579"/>
    </location>
</feature>
<evidence type="ECO:0000313" key="9">
    <source>
        <dbReference type="EMBL" id="CAL1547106.1"/>
    </source>
</evidence>
<evidence type="ECO:0000256" key="4">
    <source>
        <dbReference type="ARBA" id="ARBA00023136"/>
    </source>
</evidence>
<feature type="transmembrane region" description="Helical" evidence="6">
    <location>
        <begin position="391"/>
        <end position="414"/>
    </location>
</feature>
<gene>
    <name evidence="9" type="ORF">GSLYS_00020431001</name>
</gene>
<proteinExistence type="predicted"/>
<dbReference type="GO" id="GO:0005886">
    <property type="term" value="C:plasma membrane"/>
    <property type="evidence" value="ECO:0007669"/>
    <property type="project" value="TreeGrafter"/>
</dbReference>
<dbReference type="AlphaFoldDB" id="A0AAV2IQ74"/>
<comment type="subcellular location">
    <subcellularLocation>
        <location evidence="1">Membrane</location>
        <topology evidence="1">Multi-pass membrane protein</topology>
    </subcellularLocation>
</comment>
<name>A0AAV2IQ74_LYMST</name>
<keyword evidence="7" id="KW-0732">Signal</keyword>
<evidence type="ECO:0000256" key="7">
    <source>
        <dbReference type="SAM" id="SignalP"/>
    </source>
</evidence>
<dbReference type="Proteomes" id="UP001497497">
    <property type="component" value="Unassembled WGS sequence"/>
</dbReference>
<evidence type="ECO:0000256" key="3">
    <source>
        <dbReference type="ARBA" id="ARBA00022989"/>
    </source>
</evidence>
<dbReference type="PANTHER" id="PTHR15937">
    <property type="entry name" value="TRANSMEMBRANE 7 SUPERFAMILY MEMBER 3"/>
    <property type="match status" value="1"/>
</dbReference>
<feature type="transmembrane region" description="Helical" evidence="6">
    <location>
        <begin position="368"/>
        <end position="385"/>
    </location>
</feature>
<keyword evidence="10" id="KW-1185">Reference proteome</keyword>
<feature type="compositionally biased region" description="Basic residues" evidence="5">
    <location>
        <begin position="570"/>
        <end position="579"/>
    </location>
</feature>
<keyword evidence="3 6" id="KW-1133">Transmembrane helix</keyword>
<evidence type="ECO:0000256" key="1">
    <source>
        <dbReference type="ARBA" id="ARBA00004141"/>
    </source>
</evidence>
<evidence type="ECO:0000313" key="10">
    <source>
        <dbReference type="Proteomes" id="UP001497497"/>
    </source>
</evidence>
<feature type="domain" description="TM7S3/TM198-like" evidence="8">
    <location>
        <begin position="291"/>
        <end position="495"/>
    </location>
</feature>
<protein>
    <recommendedName>
        <fullName evidence="8">TM7S3/TM198-like domain-containing protein</fullName>
    </recommendedName>
</protein>
<reference evidence="9 10" key="1">
    <citation type="submission" date="2024-04" db="EMBL/GenBank/DDBJ databases">
        <authorList>
            <consortium name="Genoscope - CEA"/>
            <person name="William W."/>
        </authorList>
    </citation>
    <scope>NUCLEOTIDE SEQUENCE [LARGE SCALE GENOMIC DNA]</scope>
</reference>
<organism evidence="9 10">
    <name type="scientific">Lymnaea stagnalis</name>
    <name type="common">Great pond snail</name>
    <name type="synonym">Helix stagnalis</name>
    <dbReference type="NCBI Taxonomy" id="6523"/>
    <lineage>
        <taxon>Eukaryota</taxon>
        <taxon>Metazoa</taxon>
        <taxon>Spiralia</taxon>
        <taxon>Lophotrochozoa</taxon>
        <taxon>Mollusca</taxon>
        <taxon>Gastropoda</taxon>
        <taxon>Heterobranchia</taxon>
        <taxon>Euthyneura</taxon>
        <taxon>Panpulmonata</taxon>
        <taxon>Hygrophila</taxon>
        <taxon>Lymnaeoidea</taxon>
        <taxon>Lymnaeidae</taxon>
        <taxon>Lymnaea</taxon>
    </lineage>
</organism>
<dbReference type="InterPro" id="IPR025256">
    <property type="entry name" value="TM7S3/TM198-like_dom"/>
</dbReference>
<sequence>MWSVLPKALCSVLAVLSSLLTNGAGLVLESRIGKSTVVTIPANETTTAQLSVSVENISYVLIQFHCLSSNISLSTNATFPYDATKRGTDVGILTLSGKRQKTFTWYIHVEGFHDVTAVYYLDIHYADEPLPGGCNQVFNIPVDPSIVLKPGLHRTDVWFQLANMAVDQDQSFPNCESNMVLKNLTYDVYVYYLASRDLSQEEYFDGVQKMLSPNDILLYGQKIFSFSDGPTSKSTVAVTSQASQGAAYAVLVTRLDTGLKAAYVTAVTYSCGTGKEDCTTAITGGKIVLSIVFGSLGTFLLFFGHRFFKVTQVLVGYGFSSLLLYIVMSVPQTFEDSVKLPVALSLGIVGGCLWLAFWFLYPFPVMSVFLAGLVTGYLISSVLFITPLANVTWWVTTFNYAMGFVCVILLFAVVLMAFTKLLSILSCAVIGGYLFLMSVAIPLQSSLRLVFLNSVYHQTEENYLGVKVIFPFHTEDIILFTLWPPLVILGVVLQWHREKGRPAFDIPIWRGRTRSLEQVPQQYSENDEDEEENNTSSRGSDDERRWLLPARNPGYGSSAGRNVPGNPRNGRSKNKNMLT</sequence>
<evidence type="ECO:0000259" key="8">
    <source>
        <dbReference type="Pfam" id="PF13886"/>
    </source>
</evidence>
<dbReference type="Pfam" id="PF13886">
    <property type="entry name" value="TM7S3_TM198"/>
    <property type="match status" value="1"/>
</dbReference>
<feature type="transmembrane region" description="Helical" evidence="6">
    <location>
        <begin position="310"/>
        <end position="328"/>
    </location>
</feature>